<proteinExistence type="predicted"/>
<dbReference type="Pfam" id="PF11066">
    <property type="entry name" value="DUF2867"/>
    <property type="match status" value="1"/>
</dbReference>
<accession>A0ABP8J437</accession>
<comment type="caution">
    <text evidence="1">The sequence shown here is derived from an EMBL/GenBank/DDBJ whole genome shotgun (WGS) entry which is preliminary data.</text>
</comment>
<gene>
    <name evidence="1" type="ORF">GCM10023186_27190</name>
</gene>
<dbReference type="Proteomes" id="UP001500454">
    <property type="component" value="Unassembled WGS sequence"/>
</dbReference>
<dbReference type="InterPro" id="IPR021295">
    <property type="entry name" value="DUF2867"/>
</dbReference>
<evidence type="ECO:0000313" key="2">
    <source>
        <dbReference type="Proteomes" id="UP001500454"/>
    </source>
</evidence>
<name>A0ABP8J437_9BACT</name>
<keyword evidence="2" id="KW-1185">Reference proteome</keyword>
<sequence>MQTVHSLQQSLPAGSQLPLAFSGADFTDAYSIELPPDAPTDASTLTHALLGQAPGWVRQLMRLRDTLVRPLGLYTFPGGQQPPAVLAVLEPGMRFGPFRVFDVRPGEVLLGENDKHLDFRVSVFVQPGAAGTEAVVSTAVRYNNRFGRLYFALVRPFHQLVVPAMLRHGRRQLAAAAPAR</sequence>
<dbReference type="RefSeq" id="WP_345225050.1">
    <property type="nucleotide sequence ID" value="NZ_BAABHA010000008.1"/>
</dbReference>
<reference evidence="2" key="1">
    <citation type="journal article" date="2019" name="Int. J. Syst. Evol. Microbiol.">
        <title>The Global Catalogue of Microorganisms (GCM) 10K type strain sequencing project: providing services to taxonomists for standard genome sequencing and annotation.</title>
        <authorList>
            <consortium name="The Broad Institute Genomics Platform"/>
            <consortium name="The Broad Institute Genome Sequencing Center for Infectious Disease"/>
            <person name="Wu L."/>
            <person name="Ma J."/>
        </authorList>
    </citation>
    <scope>NUCLEOTIDE SEQUENCE [LARGE SCALE GENOMIC DNA]</scope>
    <source>
        <strain evidence="2">JCM 17924</strain>
    </source>
</reference>
<evidence type="ECO:0000313" key="1">
    <source>
        <dbReference type="EMBL" id="GAA4384645.1"/>
    </source>
</evidence>
<dbReference type="EMBL" id="BAABHA010000008">
    <property type="protein sequence ID" value="GAA4384645.1"/>
    <property type="molecule type" value="Genomic_DNA"/>
</dbReference>
<organism evidence="1 2">
    <name type="scientific">Hymenobacter koreensis</name>
    <dbReference type="NCBI Taxonomy" id="1084523"/>
    <lineage>
        <taxon>Bacteria</taxon>
        <taxon>Pseudomonadati</taxon>
        <taxon>Bacteroidota</taxon>
        <taxon>Cytophagia</taxon>
        <taxon>Cytophagales</taxon>
        <taxon>Hymenobacteraceae</taxon>
        <taxon>Hymenobacter</taxon>
    </lineage>
</organism>
<protein>
    <submittedName>
        <fullName evidence="1">DUF2867 domain-containing protein</fullName>
    </submittedName>
</protein>